<evidence type="ECO:0000256" key="1">
    <source>
        <dbReference type="SAM" id="Coils"/>
    </source>
</evidence>
<feature type="compositionally biased region" description="Polar residues" evidence="2">
    <location>
        <begin position="284"/>
        <end position="300"/>
    </location>
</feature>
<dbReference type="OrthoDB" id="8935875at2759"/>
<feature type="compositionally biased region" description="Basic residues" evidence="2">
    <location>
        <begin position="265"/>
        <end position="277"/>
    </location>
</feature>
<accession>A0A9Q0XJC7</accession>
<evidence type="ECO:0000256" key="2">
    <source>
        <dbReference type="SAM" id="MobiDB-lite"/>
    </source>
</evidence>
<dbReference type="PANTHER" id="PTHR34533:SF1">
    <property type="entry name" value="COILED-COIL DOMAIN-CONTAINING PROTEIN 159"/>
    <property type="match status" value="1"/>
</dbReference>
<sequence>MDPLEGRMLAAKAQTMMTIAKDESSRDLSPSWYLARASSPSPGQSFLDIATVKPAAMIPESQMVLKNDLELIKVQLHAQTKAFQSLSHSVTLLEQESSQQQGRLKKLEEEMQFAIRSSHGEMFDSLLQRRIQEVWRTMAKEVEGLHGSMIQKENSVESLSREVLESKKFLWEELEAVQGELRCIHQKLKDQEVDITRNIVSIKKMQENQMKCTRLLTQLRGQIPADTSGAARSKPLSEELNDIWSAVNTLRNSTTNWSDKRAALRRKGQASRHHRRSTVPDSILSDSALQQHRGTSAPSS</sequence>
<proteinExistence type="predicted"/>
<evidence type="ECO:0000313" key="4">
    <source>
        <dbReference type="Proteomes" id="UP001142489"/>
    </source>
</evidence>
<feature type="coiled-coil region" evidence="1">
    <location>
        <begin position="90"/>
        <end position="117"/>
    </location>
</feature>
<organism evidence="3 4">
    <name type="scientific">Phrynocephalus forsythii</name>
    <dbReference type="NCBI Taxonomy" id="171643"/>
    <lineage>
        <taxon>Eukaryota</taxon>
        <taxon>Metazoa</taxon>
        <taxon>Chordata</taxon>
        <taxon>Craniata</taxon>
        <taxon>Vertebrata</taxon>
        <taxon>Euteleostomi</taxon>
        <taxon>Lepidosauria</taxon>
        <taxon>Squamata</taxon>
        <taxon>Bifurcata</taxon>
        <taxon>Unidentata</taxon>
        <taxon>Episquamata</taxon>
        <taxon>Toxicofera</taxon>
        <taxon>Iguania</taxon>
        <taxon>Acrodonta</taxon>
        <taxon>Agamidae</taxon>
        <taxon>Agaminae</taxon>
        <taxon>Phrynocephalus</taxon>
    </lineage>
</organism>
<keyword evidence="4" id="KW-1185">Reference proteome</keyword>
<dbReference type="Proteomes" id="UP001142489">
    <property type="component" value="Unassembled WGS sequence"/>
</dbReference>
<evidence type="ECO:0008006" key="5">
    <source>
        <dbReference type="Google" id="ProtNLM"/>
    </source>
</evidence>
<evidence type="ECO:0000313" key="3">
    <source>
        <dbReference type="EMBL" id="KAJ7317059.1"/>
    </source>
</evidence>
<protein>
    <recommendedName>
        <fullName evidence="5">Coiled-coil domain-containing protein 159</fullName>
    </recommendedName>
</protein>
<comment type="caution">
    <text evidence="3">The sequence shown here is derived from an EMBL/GenBank/DDBJ whole genome shotgun (WGS) entry which is preliminary data.</text>
</comment>
<reference evidence="3" key="1">
    <citation type="journal article" date="2023" name="DNA Res.">
        <title>Chromosome-level genome assembly of Phrynocephalus forsythii using third-generation DNA sequencing and Hi-C analysis.</title>
        <authorList>
            <person name="Qi Y."/>
            <person name="Zhao W."/>
            <person name="Zhao Y."/>
            <person name="Niu C."/>
            <person name="Cao S."/>
            <person name="Zhang Y."/>
        </authorList>
    </citation>
    <scope>NUCLEOTIDE SEQUENCE</scope>
    <source>
        <tissue evidence="3">Muscle</tissue>
    </source>
</reference>
<dbReference type="InterPro" id="IPR039284">
    <property type="entry name" value="CCDC159/163"/>
</dbReference>
<keyword evidence="1" id="KW-0175">Coiled coil</keyword>
<dbReference type="AlphaFoldDB" id="A0A9Q0XJC7"/>
<dbReference type="EMBL" id="JAPFRF010000011">
    <property type="protein sequence ID" value="KAJ7317059.1"/>
    <property type="molecule type" value="Genomic_DNA"/>
</dbReference>
<dbReference type="PANTHER" id="PTHR34533">
    <property type="entry name" value="TRANSMEMBRANE PROTEIN CCDC163"/>
    <property type="match status" value="1"/>
</dbReference>
<feature type="region of interest" description="Disordered" evidence="2">
    <location>
        <begin position="265"/>
        <end position="300"/>
    </location>
</feature>
<gene>
    <name evidence="3" type="ORF">JRQ81_003221</name>
</gene>
<name>A0A9Q0XJC7_9SAUR</name>